<proteinExistence type="predicted"/>
<organism evidence="3 4">
    <name type="scientific">Coemansia spiralis</name>
    <dbReference type="NCBI Taxonomy" id="417178"/>
    <lineage>
        <taxon>Eukaryota</taxon>
        <taxon>Fungi</taxon>
        <taxon>Fungi incertae sedis</taxon>
        <taxon>Zoopagomycota</taxon>
        <taxon>Kickxellomycotina</taxon>
        <taxon>Kickxellomycetes</taxon>
        <taxon>Kickxellales</taxon>
        <taxon>Kickxellaceae</taxon>
        <taxon>Coemansia</taxon>
    </lineage>
</organism>
<evidence type="ECO:0000313" key="3">
    <source>
        <dbReference type="EMBL" id="KAJ2684764.1"/>
    </source>
</evidence>
<evidence type="ECO:0000256" key="2">
    <source>
        <dbReference type="SAM" id="SignalP"/>
    </source>
</evidence>
<accession>A0A9W8L342</accession>
<feature type="compositionally biased region" description="Low complexity" evidence="1">
    <location>
        <begin position="98"/>
        <end position="138"/>
    </location>
</feature>
<sequence>MRYSAATLALLALFSATEAFDIIHAANLNCRAGPATRQKIVKVYSLGDDVQIVCQVTGERVSGTNVWDMTPDNCYVLDYYLATGYSGIFMPLCNATSSSGATSSKTTRSSAVSTTGSNASSTTPDSKATSSASSSSEPESSETESESEGEPSDSDSSQTSSENDAVSTIGRPTSAGLLVAALGTAIFGCVGYW</sequence>
<feature type="signal peptide" evidence="2">
    <location>
        <begin position="1"/>
        <end position="19"/>
    </location>
</feature>
<dbReference type="EMBL" id="JANBTX010000189">
    <property type="protein sequence ID" value="KAJ2684764.1"/>
    <property type="molecule type" value="Genomic_DNA"/>
</dbReference>
<keyword evidence="2" id="KW-0732">Signal</keyword>
<evidence type="ECO:0000313" key="4">
    <source>
        <dbReference type="Proteomes" id="UP001151516"/>
    </source>
</evidence>
<reference evidence="3" key="1">
    <citation type="submission" date="2022-07" db="EMBL/GenBank/DDBJ databases">
        <title>Phylogenomic reconstructions and comparative analyses of Kickxellomycotina fungi.</title>
        <authorList>
            <person name="Reynolds N.K."/>
            <person name="Stajich J.E."/>
            <person name="Barry K."/>
            <person name="Grigoriev I.V."/>
            <person name="Crous P."/>
            <person name="Smith M.E."/>
        </authorList>
    </citation>
    <scope>NUCLEOTIDE SEQUENCE</scope>
    <source>
        <strain evidence="3">CBS 109367</strain>
    </source>
</reference>
<comment type="caution">
    <text evidence="3">The sequence shown here is derived from an EMBL/GenBank/DDBJ whole genome shotgun (WGS) entry which is preliminary data.</text>
</comment>
<keyword evidence="4" id="KW-1185">Reference proteome</keyword>
<protein>
    <recommendedName>
        <fullName evidence="5">SH3b domain-containing protein</fullName>
    </recommendedName>
</protein>
<dbReference type="Proteomes" id="UP001151516">
    <property type="component" value="Unassembled WGS sequence"/>
</dbReference>
<dbReference type="AlphaFoldDB" id="A0A9W8L342"/>
<name>A0A9W8L342_9FUNG</name>
<feature type="compositionally biased region" description="Acidic residues" evidence="1">
    <location>
        <begin position="139"/>
        <end position="153"/>
    </location>
</feature>
<feature type="region of interest" description="Disordered" evidence="1">
    <location>
        <begin position="98"/>
        <end position="169"/>
    </location>
</feature>
<feature type="chain" id="PRO_5040831423" description="SH3b domain-containing protein" evidence="2">
    <location>
        <begin position="20"/>
        <end position="193"/>
    </location>
</feature>
<evidence type="ECO:0008006" key="5">
    <source>
        <dbReference type="Google" id="ProtNLM"/>
    </source>
</evidence>
<dbReference type="OrthoDB" id="5358886at2759"/>
<gene>
    <name evidence="3" type="ORF">IWW39_004708</name>
</gene>
<evidence type="ECO:0000256" key="1">
    <source>
        <dbReference type="SAM" id="MobiDB-lite"/>
    </source>
</evidence>